<evidence type="ECO:0000313" key="3">
    <source>
        <dbReference type="Proteomes" id="UP000186102"/>
    </source>
</evidence>
<dbReference type="EMBL" id="MLBF01000036">
    <property type="protein sequence ID" value="OLN29052.1"/>
    <property type="molecule type" value="Genomic_DNA"/>
</dbReference>
<dbReference type="AlphaFoldDB" id="A0A1Q8QP25"/>
<dbReference type="PANTHER" id="PTHR10094">
    <property type="entry name" value="STEROL CARRIER PROTEIN 2 SCP-2 FAMILY PROTEIN"/>
    <property type="match status" value="1"/>
</dbReference>
<dbReference type="InterPro" id="IPR036527">
    <property type="entry name" value="SCP2_sterol-bd_dom_sf"/>
</dbReference>
<reference evidence="2 3" key="1">
    <citation type="submission" date="2016-09" db="EMBL/GenBank/DDBJ databases">
        <title>Complete genome of Desulfosporosinus sp. OL.</title>
        <authorList>
            <person name="Mardanov A."/>
            <person name="Beletsky A."/>
            <person name="Panova A."/>
            <person name="Karnachuk O."/>
            <person name="Ravin N."/>
        </authorList>
    </citation>
    <scope>NUCLEOTIDE SEQUENCE [LARGE SCALE GENOMIC DNA]</scope>
    <source>
        <strain evidence="2 3">OL</strain>
    </source>
</reference>
<dbReference type="Gene3D" id="3.30.1050.10">
    <property type="entry name" value="SCP2 sterol-binding domain"/>
    <property type="match status" value="1"/>
</dbReference>
<feature type="domain" description="SCP2" evidence="1">
    <location>
        <begin position="11"/>
        <end position="105"/>
    </location>
</feature>
<protein>
    <recommendedName>
        <fullName evidence="1">SCP2 domain-containing protein</fullName>
    </recommendedName>
</protein>
<keyword evidence="3" id="KW-1185">Reference proteome</keyword>
<dbReference type="Proteomes" id="UP000186102">
    <property type="component" value="Unassembled WGS sequence"/>
</dbReference>
<name>A0A1Q8QP25_9FIRM</name>
<dbReference type="Pfam" id="PF02036">
    <property type="entry name" value="SCP2"/>
    <property type="match status" value="1"/>
</dbReference>
<dbReference type="InterPro" id="IPR003033">
    <property type="entry name" value="SCP2_sterol-bd_dom"/>
</dbReference>
<sequence>MMVKAELHALVEKMNANPEHIRQEKDRVYQVDLEESGSLQIVFKNSQVEVVEGKVHTPEVTLILNEKNFSKLLKDKLNATMAFMTGSLKVEGKMGLALKLQEIVKAYQ</sequence>
<accession>A0A1Q8QP25</accession>
<dbReference type="SUPFAM" id="SSF55718">
    <property type="entry name" value="SCP-like"/>
    <property type="match status" value="1"/>
</dbReference>
<dbReference type="PANTHER" id="PTHR10094:SF25">
    <property type="entry name" value="SCP2 STEROL-BINDING DOMAIN-CONTAINING PROTEIN 1"/>
    <property type="match status" value="1"/>
</dbReference>
<dbReference type="OrthoDB" id="9804656at2"/>
<proteinExistence type="predicted"/>
<gene>
    <name evidence="2" type="ORF">DSOL_3713</name>
</gene>
<dbReference type="GO" id="GO:0005829">
    <property type="term" value="C:cytosol"/>
    <property type="evidence" value="ECO:0007669"/>
    <property type="project" value="TreeGrafter"/>
</dbReference>
<dbReference type="STRING" id="1888891.DSOL_3713"/>
<evidence type="ECO:0000313" key="2">
    <source>
        <dbReference type="EMBL" id="OLN29052.1"/>
    </source>
</evidence>
<dbReference type="RefSeq" id="WP_075366165.1">
    <property type="nucleotide sequence ID" value="NZ_MLBF01000036.1"/>
</dbReference>
<comment type="caution">
    <text evidence="2">The sequence shown here is derived from an EMBL/GenBank/DDBJ whole genome shotgun (WGS) entry which is preliminary data.</text>
</comment>
<organism evidence="2 3">
    <name type="scientific">Desulfosporosinus metallidurans</name>
    <dbReference type="NCBI Taxonomy" id="1888891"/>
    <lineage>
        <taxon>Bacteria</taxon>
        <taxon>Bacillati</taxon>
        <taxon>Bacillota</taxon>
        <taxon>Clostridia</taxon>
        <taxon>Eubacteriales</taxon>
        <taxon>Desulfitobacteriaceae</taxon>
        <taxon>Desulfosporosinus</taxon>
    </lineage>
</organism>
<evidence type="ECO:0000259" key="1">
    <source>
        <dbReference type="Pfam" id="PF02036"/>
    </source>
</evidence>